<proteinExistence type="predicted"/>
<dbReference type="Proteomes" id="UP001215151">
    <property type="component" value="Unassembled WGS sequence"/>
</dbReference>
<organism evidence="1 2">
    <name type="scientific">Trametes cubensis</name>
    <dbReference type="NCBI Taxonomy" id="1111947"/>
    <lineage>
        <taxon>Eukaryota</taxon>
        <taxon>Fungi</taxon>
        <taxon>Dikarya</taxon>
        <taxon>Basidiomycota</taxon>
        <taxon>Agaricomycotina</taxon>
        <taxon>Agaricomycetes</taxon>
        <taxon>Polyporales</taxon>
        <taxon>Polyporaceae</taxon>
        <taxon>Trametes</taxon>
    </lineage>
</organism>
<sequence length="75" mass="8302">MYIPYLGSQYSVMAVLRSQRASPDNANGDSGLTAAESNSLYIATRGLEEPLELGTDNQLEDRWLPFSGIYDVEDE</sequence>
<evidence type="ECO:0000313" key="1">
    <source>
        <dbReference type="EMBL" id="KAJ8489619.1"/>
    </source>
</evidence>
<dbReference type="AlphaFoldDB" id="A0AAD7XE45"/>
<accession>A0AAD7XE45</accession>
<reference evidence="1" key="1">
    <citation type="submission" date="2022-11" db="EMBL/GenBank/DDBJ databases">
        <title>Genome Sequence of Cubamyces cubensis.</title>
        <authorList>
            <person name="Buettner E."/>
        </authorList>
    </citation>
    <scope>NUCLEOTIDE SEQUENCE</scope>
    <source>
        <strain evidence="1">MPL-01</strain>
    </source>
</reference>
<dbReference type="EMBL" id="JAPEVG010000046">
    <property type="protein sequence ID" value="KAJ8489619.1"/>
    <property type="molecule type" value="Genomic_DNA"/>
</dbReference>
<protein>
    <submittedName>
        <fullName evidence="1">Uncharacterized protein</fullName>
    </submittedName>
</protein>
<gene>
    <name evidence="1" type="ORF">ONZ51_g2816</name>
</gene>
<name>A0AAD7XE45_9APHY</name>
<comment type="caution">
    <text evidence="1">The sequence shown here is derived from an EMBL/GenBank/DDBJ whole genome shotgun (WGS) entry which is preliminary data.</text>
</comment>
<keyword evidence="2" id="KW-1185">Reference proteome</keyword>
<evidence type="ECO:0000313" key="2">
    <source>
        <dbReference type="Proteomes" id="UP001215151"/>
    </source>
</evidence>